<dbReference type="SUPFAM" id="SSF51735">
    <property type="entry name" value="NAD(P)-binding Rossmann-fold domains"/>
    <property type="match status" value="1"/>
</dbReference>
<evidence type="ECO:0000313" key="4">
    <source>
        <dbReference type="EMBL" id="GAA4344173.1"/>
    </source>
</evidence>
<dbReference type="Pfam" id="PF00106">
    <property type="entry name" value="adh_short"/>
    <property type="match status" value="1"/>
</dbReference>
<evidence type="ECO:0000313" key="5">
    <source>
        <dbReference type="Proteomes" id="UP001500975"/>
    </source>
</evidence>
<dbReference type="InterPro" id="IPR051687">
    <property type="entry name" value="Peroxisomal_Beta-Oxidation"/>
</dbReference>
<dbReference type="RefSeq" id="WP_345538481.1">
    <property type="nucleotide sequence ID" value="NZ_BAABGJ010000026.1"/>
</dbReference>
<organism evidence="4 5">
    <name type="scientific">Variovorax defluvii</name>
    <dbReference type="NCBI Taxonomy" id="913761"/>
    <lineage>
        <taxon>Bacteria</taxon>
        <taxon>Pseudomonadati</taxon>
        <taxon>Pseudomonadota</taxon>
        <taxon>Betaproteobacteria</taxon>
        <taxon>Burkholderiales</taxon>
        <taxon>Comamonadaceae</taxon>
        <taxon>Variovorax</taxon>
    </lineage>
</organism>
<dbReference type="PANTHER" id="PTHR45024:SF2">
    <property type="entry name" value="SCP2 DOMAIN-CONTAINING PROTEIN"/>
    <property type="match status" value="1"/>
</dbReference>
<protein>
    <submittedName>
        <fullName evidence="4">SDR family oxidoreductase</fullName>
    </submittedName>
</protein>
<evidence type="ECO:0000256" key="1">
    <source>
        <dbReference type="ARBA" id="ARBA00006484"/>
    </source>
</evidence>
<dbReference type="InterPro" id="IPR020904">
    <property type="entry name" value="Sc_DH/Rdtase_CS"/>
</dbReference>
<keyword evidence="2" id="KW-0560">Oxidoreductase</keyword>
<reference evidence="5" key="1">
    <citation type="journal article" date="2019" name="Int. J. Syst. Evol. Microbiol.">
        <title>The Global Catalogue of Microorganisms (GCM) 10K type strain sequencing project: providing services to taxonomists for standard genome sequencing and annotation.</title>
        <authorList>
            <consortium name="The Broad Institute Genomics Platform"/>
            <consortium name="The Broad Institute Genome Sequencing Center for Infectious Disease"/>
            <person name="Wu L."/>
            <person name="Ma J."/>
        </authorList>
    </citation>
    <scope>NUCLEOTIDE SEQUENCE [LARGE SCALE GENOMIC DNA]</scope>
    <source>
        <strain evidence="5">JCM 17804</strain>
    </source>
</reference>
<dbReference type="EMBL" id="BAABGJ010000026">
    <property type="protein sequence ID" value="GAA4344173.1"/>
    <property type="molecule type" value="Genomic_DNA"/>
</dbReference>
<dbReference type="InterPro" id="IPR036291">
    <property type="entry name" value="NAD(P)-bd_dom_sf"/>
</dbReference>
<gene>
    <name evidence="4" type="ORF">GCM10023165_27130</name>
</gene>
<comment type="similarity">
    <text evidence="1 3">Belongs to the short-chain dehydrogenases/reductases (SDR) family.</text>
</comment>
<accession>A0ABP8HTJ4</accession>
<dbReference type="PRINTS" id="PR00081">
    <property type="entry name" value="GDHRDH"/>
</dbReference>
<sequence length="313" mass="32524">MSDPAPSRDGAMTLRFDGRVAIVTGAGTGIGRIYALQLAERGAKVVVNDLGGSVAGQGRSRQAADAVVDEIRAAGGEAVASHDSVATPEGAGRIVATAVEHFGRLDVLVNNAGNLKMAKLGEAPVGDVDAQVGVHLMGTLYCCRAALPEMQRHGYGRIVLTSSGSGLVGFAGQAAYGAAKTGMVGLMNCISREYGEQGIFINTIVPTATTRMSQGLLWPQMEKFLRPELVAPAVLFLASERCTSNSGMFAVAGGHVAKLEVHKAPGVQFDPTKPVTPEMVAARFDTVCDMAGAAEFRGTQAAMEKMLTQMGVM</sequence>
<dbReference type="PROSITE" id="PS00061">
    <property type="entry name" value="ADH_SHORT"/>
    <property type="match status" value="1"/>
</dbReference>
<evidence type="ECO:0000256" key="3">
    <source>
        <dbReference type="RuleBase" id="RU000363"/>
    </source>
</evidence>
<dbReference type="Gene3D" id="1.10.287.4290">
    <property type="match status" value="1"/>
</dbReference>
<dbReference type="Gene3D" id="3.40.50.720">
    <property type="entry name" value="NAD(P)-binding Rossmann-like Domain"/>
    <property type="match status" value="1"/>
</dbReference>
<dbReference type="Proteomes" id="UP001500975">
    <property type="component" value="Unassembled WGS sequence"/>
</dbReference>
<dbReference type="PRINTS" id="PR00080">
    <property type="entry name" value="SDRFAMILY"/>
</dbReference>
<evidence type="ECO:0000256" key="2">
    <source>
        <dbReference type="ARBA" id="ARBA00023002"/>
    </source>
</evidence>
<name>A0ABP8HTJ4_9BURK</name>
<comment type="caution">
    <text evidence="4">The sequence shown here is derived from an EMBL/GenBank/DDBJ whole genome shotgun (WGS) entry which is preliminary data.</text>
</comment>
<dbReference type="InterPro" id="IPR002347">
    <property type="entry name" value="SDR_fam"/>
</dbReference>
<keyword evidence="5" id="KW-1185">Reference proteome</keyword>
<dbReference type="PANTHER" id="PTHR45024">
    <property type="entry name" value="DEHYDROGENASES, SHORT CHAIN"/>
    <property type="match status" value="1"/>
</dbReference>
<proteinExistence type="inferred from homology"/>